<evidence type="ECO:0000256" key="1">
    <source>
        <dbReference type="SAM" id="Coils"/>
    </source>
</evidence>
<gene>
    <name evidence="2" type="ORF">JIV24_11155</name>
</gene>
<proteinExistence type="predicted"/>
<dbReference type="NCBIfam" id="TIGR02436">
    <property type="entry name" value="four helix bundle protein"/>
    <property type="match status" value="1"/>
</dbReference>
<dbReference type="CDD" id="cd16377">
    <property type="entry name" value="23S_rRNA_IVP_like"/>
    <property type="match status" value="1"/>
</dbReference>
<keyword evidence="3" id="KW-1185">Reference proteome</keyword>
<name>A0ABS1HJX3_9BACT</name>
<comment type="caution">
    <text evidence="2">The sequence shown here is derived from an EMBL/GenBank/DDBJ whole genome shotgun (WGS) entry which is preliminary data.</text>
</comment>
<dbReference type="InterPro" id="IPR036583">
    <property type="entry name" value="23S_rRNA_IVS_sf"/>
</dbReference>
<dbReference type="SUPFAM" id="SSF158446">
    <property type="entry name" value="IVS-encoded protein-like"/>
    <property type="match status" value="1"/>
</dbReference>
<dbReference type="Gene3D" id="1.20.1440.60">
    <property type="entry name" value="23S rRNA-intervening sequence"/>
    <property type="match status" value="1"/>
</dbReference>
<keyword evidence="1" id="KW-0175">Coiled coil</keyword>
<dbReference type="RefSeq" id="WP_200465119.1">
    <property type="nucleotide sequence ID" value="NZ_JAENRR010000023.1"/>
</dbReference>
<dbReference type="Pfam" id="PF05635">
    <property type="entry name" value="23S_rRNA_IVP"/>
    <property type="match status" value="1"/>
</dbReference>
<dbReference type="PANTHER" id="PTHR38471:SF2">
    <property type="entry name" value="FOUR HELIX BUNDLE PROTEIN"/>
    <property type="match status" value="1"/>
</dbReference>
<evidence type="ECO:0000313" key="2">
    <source>
        <dbReference type="EMBL" id="MBK3517891.1"/>
    </source>
</evidence>
<dbReference type="InterPro" id="IPR012657">
    <property type="entry name" value="23S_rRNA-intervening_sequence"/>
</dbReference>
<dbReference type="EMBL" id="JAENRR010000023">
    <property type="protein sequence ID" value="MBK3517891.1"/>
    <property type="molecule type" value="Genomic_DNA"/>
</dbReference>
<organism evidence="2 3">
    <name type="scientific">Carboxylicivirga marina</name>
    <dbReference type="NCBI Taxonomy" id="2800988"/>
    <lineage>
        <taxon>Bacteria</taxon>
        <taxon>Pseudomonadati</taxon>
        <taxon>Bacteroidota</taxon>
        <taxon>Bacteroidia</taxon>
        <taxon>Marinilabiliales</taxon>
        <taxon>Marinilabiliaceae</taxon>
        <taxon>Carboxylicivirga</taxon>
    </lineage>
</organism>
<evidence type="ECO:0000313" key="3">
    <source>
        <dbReference type="Proteomes" id="UP000605676"/>
    </source>
</evidence>
<sequence length="119" mass="13898">MKNYKKLKIWQQGIQIVKKTYELTKKLPESEKYNLILQMNRASVSIPSNIAEGSSRKSDKDFNRFLQIALGSSFELDTQCEVVKELYVGFDKELEELQNKVDEECRMIQGFINKITENN</sequence>
<reference evidence="2 3" key="1">
    <citation type="submission" date="2021-01" db="EMBL/GenBank/DDBJ databases">
        <title>Carboxyliciviraga sp.nov., isolated from coastal sediments.</title>
        <authorList>
            <person name="Lu D."/>
            <person name="Zhang T."/>
        </authorList>
    </citation>
    <scope>NUCLEOTIDE SEQUENCE [LARGE SCALE GENOMIC DNA]</scope>
    <source>
        <strain evidence="2 3">N1Y132</strain>
    </source>
</reference>
<dbReference type="PANTHER" id="PTHR38471">
    <property type="entry name" value="FOUR HELIX BUNDLE PROTEIN"/>
    <property type="match status" value="1"/>
</dbReference>
<protein>
    <submittedName>
        <fullName evidence="2">Four helix bundle protein</fullName>
    </submittedName>
</protein>
<feature type="coiled-coil region" evidence="1">
    <location>
        <begin position="80"/>
        <end position="114"/>
    </location>
</feature>
<dbReference type="Proteomes" id="UP000605676">
    <property type="component" value="Unassembled WGS sequence"/>
</dbReference>
<accession>A0ABS1HJX3</accession>